<dbReference type="GO" id="GO:0003677">
    <property type="term" value="F:DNA binding"/>
    <property type="evidence" value="ECO:0007669"/>
    <property type="project" value="UniProtKB-KW"/>
</dbReference>
<proteinExistence type="predicted"/>
<evidence type="ECO:0000256" key="1">
    <source>
        <dbReference type="ARBA" id="ARBA00004123"/>
    </source>
</evidence>
<dbReference type="GO" id="GO:0005634">
    <property type="term" value="C:nucleus"/>
    <property type="evidence" value="ECO:0007669"/>
    <property type="project" value="UniProtKB-SubCell"/>
</dbReference>
<evidence type="ECO:0000256" key="3">
    <source>
        <dbReference type="ARBA" id="ARBA00023015"/>
    </source>
</evidence>
<reference evidence="9" key="2">
    <citation type="submission" date="2025-08" db="UniProtKB">
        <authorList>
            <consortium name="EnsemblFungi"/>
        </authorList>
    </citation>
    <scope>IDENTIFICATION</scope>
    <source>
        <strain evidence="9">4287 / CBS 123668 / FGSC 9935 / NRRL 34936</strain>
    </source>
</reference>
<dbReference type="AlphaFoldDB" id="A0A0D2YEY6"/>
<evidence type="ECO:0000256" key="4">
    <source>
        <dbReference type="ARBA" id="ARBA00023125"/>
    </source>
</evidence>
<evidence type="ECO:0000313" key="10">
    <source>
        <dbReference type="Proteomes" id="UP000002489"/>
    </source>
</evidence>
<dbReference type="InterPro" id="IPR007219">
    <property type="entry name" value="XnlR_reg_dom"/>
</dbReference>
<sequence>MPTAYHVDHRHPAIYTVSSKEDSTRTEERRRVFWMAYLLDHLFGMRNDWPVTLSEHMICTKLPVPDSDFQGNCLVSGNFISQAITDPASQANSPFNDCLAIKNSNHGQCMPDDCHRRISIATEEIIRLARGLTHLHFSQVEEPFRFYQFIQLGLLCRDPVAVPNHQDPDPVQDVSDTTPETSPQVGDGESGCCNEWHQATKRNHMEDANEHISLAVYLDFTPELGPDILSHETIAHQKDGLAGRLSPESRRQIFSGIDSREEVPYIGLDEDERVSDGAGVSFDIDSVVAFRVNLMLPRRVFTGLTRMTVSDLQSDLHLRSIPVTFLDTSGKQHQVHRLVHQIPHYTFGRVIGFEDISSYLLIPNLYREEQKCRSQQFQDVTILLQAKNLNVLTKNKQKLYFTGDAA</sequence>
<dbReference type="CDD" id="cd12148">
    <property type="entry name" value="fungal_TF_MHR"/>
    <property type="match status" value="1"/>
</dbReference>
<dbReference type="GO" id="GO:0008270">
    <property type="term" value="F:zinc ion binding"/>
    <property type="evidence" value="ECO:0007669"/>
    <property type="project" value="InterPro"/>
</dbReference>
<reference evidence="10" key="1">
    <citation type="journal article" date="2012" name="Mol. Plant Microbe Interact.">
        <title>A highly conserved effector in Fusarium oxysporum is required for full virulence on Arabidopsis.</title>
        <authorList>
            <person name="Thatcher L.F."/>
            <person name="Gardiner D.M."/>
            <person name="Kazan K."/>
            <person name="Manners J."/>
        </authorList>
    </citation>
    <scope>NUCLEOTIDE SEQUENCE [LARGE SCALE GENOMIC DNA]</scope>
    <source>
        <strain evidence="10">Fo5176</strain>
    </source>
</reference>
<keyword evidence="6" id="KW-0539">Nucleus</keyword>
<keyword evidence="5" id="KW-0804">Transcription</keyword>
<feature type="compositionally biased region" description="Polar residues" evidence="7">
    <location>
        <begin position="174"/>
        <end position="184"/>
    </location>
</feature>
<dbReference type="GO" id="GO:0000981">
    <property type="term" value="F:DNA-binding transcription factor activity, RNA polymerase II-specific"/>
    <property type="evidence" value="ECO:0007669"/>
    <property type="project" value="InterPro"/>
</dbReference>
<keyword evidence="2" id="KW-0479">Metal-binding</keyword>
<dbReference type="Pfam" id="PF04082">
    <property type="entry name" value="Fungal_trans"/>
    <property type="match status" value="1"/>
</dbReference>
<keyword evidence="3" id="KW-0805">Transcription regulation</keyword>
<dbReference type="PANTHER" id="PTHR47338:SF3">
    <property type="entry name" value="C6 FINGER DOMAIN TRANSCRIPTION FACTOR DBAA-RELATED"/>
    <property type="match status" value="1"/>
</dbReference>
<keyword evidence="4" id="KW-0238">DNA-binding</keyword>
<dbReference type="GO" id="GO:0006351">
    <property type="term" value="P:DNA-templated transcription"/>
    <property type="evidence" value="ECO:0007669"/>
    <property type="project" value="InterPro"/>
</dbReference>
<protein>
    <recommendedName>
        <fullName evidence="8">Xylanolytic transcriptional activator regulatory domain-containing protein</fullName>
    </recommendedName>
</protein>
<evidence type="ECO:0000256" key="2">
    <source>
        <dbReference type="ARBA" id="ARBA00022723"/>
    </source>
</evidence>
<dbReference type="EnsemblFungi" id="FOXG_14874T0">
    <property type="protein sequence ID" value="FOXG_14874P0"/>
    <property type="gene ID" value="FOXG_14874"/>
</dbReference>
<evidence type="ECO:0000256" key="5">
    <source>
        <dbReference type="ARBA" id="ARBA00023163"/>
    </source>
</evidence>
<feature type="domain" description="Xylanolytic transcriptional activator regulatory" evidence="8">
    <location>
        <begin position="9"/>
        <end position="70"/>
    </location>
</feature>
<evidence type="ECO:0000259" key="8">
    <source>
        <dbReference type="Pfam" id="PF04082"/>
    </source>
</evidence>
<dbReference type="Proteomes" id="UP000002489">
    <property type="component" value="Unassembled WGS sequence"/>
</dbReference>
<feature type="region of interest" description="Disordered" evidence="7">
    <location>
        <begin position="163"/>
        <end position="190"/>
    </location>
</feature>
<accession>A0A0D2YEY6</accession>
<evidence type="ECO:0000256" key="7">
    <source>
        <dbReference type="SAM" id="MobiDB-lite"/>
    </source>
</evidence>
<dbReference type="InterPro" id="IPR050815">
    <property type="entry name" value="TF_fung"/>
</dbReference>
<name>A0A0D2YEY6_FUSOF</name>
<dbReference type="PANTHER" id="PTHR47338">
    <property type="entry name" value="ZN(II)2CYS6 TRANSCRIPTION FACTOR (EUROFUNG)-RELATED"/>
    <property type="match status" value="1"/>
</dbReference>
<comment type="subcellular location">
    <subcellularLocation>
        <location evidence="1">Nucleus</location>
    </subcellularLocation>
</comment>
<evidence type="ECO:0000256" key="6">
    <source>
        <dbReference type="ARBA" id="ARBA00023242"/>
    </source>
</evidence>
<evidence type="ECO:0000313" key="9">
    <source>
        <dbReference type="EnsemblFungi" id="FOXG_14874P0"/>
    </source>
</evidence>
<organism evidence="9 10">
    <name type="scientific">Fusarium oxysporum (strain Fo5176)</name>
    <name type="common">Fusarium vascular wilt</name>
    <dbReference type="NCBI Taxonomy" id="660025"/>
    <lineage>
        <taxon>Eukaryota</taxon>
        <taxon>Fungi</taxon>
        <taxon>Dikarya</taxon>
        <taxon>Ascomycota</taxon>
        <taxon>Pezizomycotina</taxon>
        <taxon>Sordariomycetes</taxon>
        <taxon>Hypocreomycetidae</taxon>
        <taxon>Hypocreales</taxon>
        <taxon>Nectriaceae</taxon>
        <taxon>Fusarium</taxon>
        <taxon>Fusarium oxysporum species complex</taxon>
    </lineage>
</organism>